<dbReference type="STRING" id="1004.SAMN05661012_01103"/>
<gene>
    <name evidence="2" type="ORF">SAMN05661012_01103</name>
</gene>
<protein>
    <submittedName>
        <fullName evidence="2">Uncharacterized protein</fullName>
    </submittedName>
</protein>
<evidence type="ECO:0000313" key="2">
    <source>
        <dbReference type="EMBL" id="SFW32270.1"/>
    </source>
</evidence>
<dbReference type="EMBL" id="FPIZ01000003">
    <property type="protein sequence ID" value="SFW32270.1"/>
    <property type="molecule type" value="Genomic_DNA"/>
</dbReference>
<reference evidence="2 3" key="1">
    <citation type="submission" date="2016-11" db="EMBL/GenBank/DDBJ databases">
        <authorList>
            <person name="Jaros S."/>
            <person name="Januszkiewicz K."/>
            <person name="Wedrychowicz H."/>
        </authorList>
    </citation>
    <scope>NUCLEOTIDE SEQUENCE [LARGE SCALE GENOMIC DNA]</scope>
    <source>
        <strain evidence="2 3">DSM 784</strain>
    </source>
</reference>
<dbReference type="AlphaFoldDB" id="A0A1K1ND18"/>
<feature type="region of interest" description="Disordered" evidence="1">
    <location>
        <begin position="94"/>
        <end position="117"/>
    </location>
</feature>
<name>A0A1K1ND18_9BACT</name>
<accession>A0A1K1ND18</accession>
<evidence type="ECO:0000256" key="1">
    <source>
        <dbReference type="SAM" id="MobiDB-lite"/>
    </source>
</evidence>
<evidence type="ECO:0000313" key="3">
    <source>
        <dbReference type="Proteomes" id="UP000183788"/>
    </source>
</evidence>
<sequence length="117" mass="13455">MGLFTLHTISFDQLLKLPVLVAHYIEHRAQDGNLTVMQFLSMHYLSKDDNDNDQDRDNQLPFKKVNSATVHQIFTPLAKITNLKVQAVVNEDIQYPEPDEDRLPNPATSDLFRPPRV</sequence>
<dbReference type="Proteomes" id="UP000183788">
    <property type="component" value="Unassembled WGS sequence"/>
</dbReference>
<proteinExistence type="predicted"/>
<organism evidence="2 3">
    <name type="scientific">Chitinophaga sancti</name>
    <dbReference type="NCBI Taxonomy" id="1004"/>
    <lineage>
        <taxon>Bacteria</taxon>
        <taxon>Pseudomonadati</taxon>
        <taxon>Bacteroidota</taxon>
        <taxon>Chitinophagia</taxon>
        <taxon>Chitinophagales</taxon>
        <taxon>Chitinophagaceae</taxon>
        <taxon>Chitinophaga</taxon>
    </lineage>
</organism>